<dbReference type="SMART" id="SM00129">
    <property type="entry name" value="KISc"/>
    <property type="match status" value="1"/>
</dbReference>
<dbReference type="Pfam" id="PF23735">
    <property type="entry name" value="KIF9"/>
    <property type="match status" value="1"/>
</dbReference>
<feature type="binding site" evidence="6">
    <location>
        <begin position="89"/>
        <end position="96"/>
    </location>
    <ligand>
        <name>ATP</name>
        <dbReference type="ChEBI" id="CHEBI:30616"/>
    </ligand>
</feature>
<dbReference type="InterPro" id="IPR027640">
    <property type="entry name" value="Kinesin-like_fam"/>
</dbReference>
<keyword evidence="5 6" id="KW-0505">Motor protein</keyword>
<evidence type="ECO:0000256" key="1">
    <source>
        <dbReference type="ARBA" id="ARBA00022701"/>
    </source>
</evidence>
<gene>
    <name evidence="11" type="ORF">MANT1106_LOCUS716</name>
</gene>
<accession>A0A7S0S7N4</accession>
<proteinExistence type="inferred from homology"/>
<name>A0A7S0S7N4_9CHLO</name>
<feature type="compositionally biased region" description="Basic and acidic residues" evidence="9">
    <location>
        <begin position="468"/>
        <end position="479"/>
    </location>
</feature>
<dbReference type="PROSITE" id="PS00411">
    <property type="entry name" value="KINESIN_MOTOR_1"/>
    <property type="match status" value="1"/>
</dbReference>
<dbReference type="EMBL" id="HBFC01001384">
    <property type="protein sequence ID" value="CAD8698037.1"/>
    <property type="molecule type" value="Transcribed_RNA"/>
</dbReference>
<dbReference type="Gene3D" id="3.40.850.10">
    <property type="entry name" value="Kinesin motor domain"/>
    <property type="match status" value="1"/>
</dbReference>
<evidence type="ECO:0000256" key="4">
    <source>
        <dbReference type="ARBA" id="ARBA00023054"/>
    </source>
</evidence>
<dbReference type="GO" id="GO:0005524">
    <property type="term" value="F:ATP binding"/>
    <property type="evidence" value="ECO:0007669"/>
    <property type="project" value="UniProtKB-UniRule"/>
</dbReference>
<comment type="similarity">
    <text evidence="6 7">Belongs to the TRAFAC class myosin-kinesin ATPase superfamily. Kinesin family.</text>
</comment>
<dbReference type="AlphaFoldDB" id="A0A7S0S7N4"/>
<dbReference type="GO" id="GO:0005874">
    <property type="term" value="C:microtubule"/>
    <property type="evidence" value="ECO:0007669"/>
    <property type="project" value="UniProtKB-KW"/>
</dbReference>
<evidence type="ECO:0000259" key="10">
    <source>
        <dbReference type="PROSITE" id="PS50067"/>
    </source>
</evidence>
<organism evidence="11">
    <name type="scientific">Mantoniella antarctica</name>
    <dbReference type="NCBI Taxonomy" id="81844"/>
    <lineage>
        <taxon>Eukaryota</taxon>
        <taxon>Viridiplantae</taxon>
        <taxon>Chlorophyta</taxon>
        <taxon>Mamiellophyceae</taxon>
        <taxon>Mamiellales</taxon>
        <taxon>Mamiellaceae</taxon>
        <taxon>Mantoniella</taxon>
    </lineage>
</organism>
<dbReference type="PANTHER" id="PTHR47968:SF36">
    <property type="entry name" value="KINESIN HEAVY CHAIN ISOFORM X1"/>
    <property type="match status" value="1"/>
</dbReference>
<feature type="region of interest" description="Disordered" evidence="9">
    <location>
        <begin position="442"/>
        <end position="479"/>
    </location>
</feature>
<keyword evidence="3 6" id="KW-0067">ATP-binding</keyword>
<keyword evidence="4 8" id="KW-0175">Coiled coil</keyword>
<feature type="domain" description="Kinesin motor" evidence="10">
    <location>
        <begin position="4"/>
        <end position="332"/>
    </location>
</feature>
<evidence type="ECO:0000256" key="2">
    <source>
        <dbReference type="ARBA" id="ARBA00022741"/>
    </source>
</evidence>
<dbReference type="PROSITE" id="PS50067">
    <property type="entry name" value="KINESIN_MOTOR_2"/>
    <property type="match status" value="1"/>
</dbReference>
<dbReference type="PRINTS" id="PR00380">
    <property type="entry name" value="KINESINHEAVY"/>
</dbReference>
<dbReference type="GO" id="GO:0003777">
    <property type="term" value="F:microtubule motor activity"/>
    <property type="evidence" value="ECO:0007669"/>
    <property type="project" value="InterPro"/>
</dbReference>
<dbReference type="InterPro" id="IPR019821">
    <property type="entry name" value="Kinesin_motor_CS"/>
</dbReference>
<keyword evidence="1 7" id="KW-0493">Microtubule</keyword>
<evidence type="ECO:0000256" key="6">
    <source>
        <dbReference type="PROSITE-ProRule" id="PRU00283"/>
    </source>
</evidence>
<reference evidence="11" key="1">
    <citation type="submission" date="2021-01" db="EMBL/GenBank/DDBJ databases">
        <authorList>
            <person name="Corre E."/>
            <person name="Pelletier E."/>
            <person name="Niang G."/>
            <person name="Scheremetjew M."/>
            <person name="Finn R."/>
            <person name="Kale V."/>
            <person name="Holt S."/>
            <person name="Cochrane G."/>
            <person name="Meng A."/>
            <person name="Brown T."/>
            <person name="Cohen L."/>
        </authorList>
    </citation>
    <scope>NUCLEOTIDE SEQUENCE</scope>
    <source>
        <strain evidence="11">SL-175</strain>
    </source>
</reference>
<evidence type="ECO:0000256" key="9">
    <source>
        <dbReference type="SAM" id="MobiDB-lite"/>
    </source>
</evidence>
<dbReference type="InterPro" id="IPR036961">
    <property type="entry name" value="Kinesin_motor_dom_sf"/>
</dbReference>
<dbReference type="SUPFAM" id="SSF52540">
    <property type="entry name" value="P-loop containing nucleoside triphosphate hydrolases"/>
    <property type="match status" value="1"/>
</dbReference>
<feature type="coiled-coil region" evidence="8">
    <location>
        <begin position="549"/>
        <end position="593"/>
    </location>
</feature>
<dbReference type="InterPro" id="IPR056524">
    <property type="entry name" value="KIF6/9_C"/>
</dbReference>
<dbReference type="Pfam" id="PF00225">
    <property type="entry name" value="Kinesin"/>
    <property type="match status" value="1"/>
</dbReference>
<feature type="compositionally biased region" description="Gly residues" evidence="9">
    <location>
        <begin position="456"/>
        <end position="466"/>
    </location>
</feature>
<evidence type="ECO:0000256" key="8">
    <source>
        <dbReference type="SAM" id="Coils"/>
    </source>
</evidence>
<dbReference type="InterPro" id="IPR027417">
    <property type="entry name" value="P-loop_NTPase"/>
</dbReference>
<dbReference type="GO" id="GO:0007018">
    <property type="term" value="P:microtubule-based movement"/>
    <property type="evidence" value="ECO:0007669"/>
    <property type="project" value="InterPro"/>
</dbReference>
<dbReference type="PANTHER" id="PTHR47968">
    <property type="entry name" value="CENTROMERE PROTEIN E"/>
    <property type="match status" value="1"/>
</dbReference>
<evidence type="ECO:0000256" key="3">
    <source>
        <dbReference type="ARBA" id="ARBA00022840"/>
    </source>
</evidence>
<evidence type="ECO:0000256" key="7">
    <source>
        <dbReference type="RuleBase" id="RU000394"/>
    </source>
</evidence>
<sequence>MPSAVKVFIRARPIANPSGGFGVQADNKTVRVGLKKLDQGLVNNQQDAVTFKYDTILQNTSQDGVFTQCASEVVDSVLGGYNGTIFAYGQTGAGKTYTMSGDASNYAQRGVVPRAVHHIFREMDLRVEKEMVVRCSYLEIYNESMYDLLSDDAAGADNLVVVERDGMTKVRGLTKKFCSSEAEALSFFFAGEANRATASHILNKTSSRSHCIFTLFLESRASGDGAEKTTVSKLNLVDLAGSERIKKTAVTGAALTEATYINKSLTFLEQTVNALSRRDQHVPFRQSKLTSVLRDALGGNCKTVMLACVWPHDDHVEETVSTCRFAQRVRTLTTDAVVNESKDPHVLIRKYERQIAELKQELAMRDTFAGRTAVNYGDMGEVERAELNAKVRSYLNGEAGEDAVPVESLKQVKEAFRQFKAIYTVTRGELEVELKTRPVGGKVAGAGTGQQHQKDGGAGAQNGGGDAAARDEGADGDAEAAHVGEAEGMAGFHLGVAPADAAPPLDRTAAAAAASLPPAAPSSKSAAGIPEAKNAAFVAYKQSVAPERAAKLAEDMAVLRARRQELKDRCAAVNAAKAEIDGLQKQVEGMQVSEAAASVGPDANDVVDSDAYATMAQLKAAKMHYRRAYDDVKELRTAIEPVTSAVQEGRAALVEEFQAWYARGASGGLGGIGQEEDYGEQFENMELQRILETDPESTAYFEAKKTLKRAPRKALASRGR</sequence>
<evidence type="ECO:0000313" key="11">
    <source>
        <dbReference type="EMBL" id="CAD8698037.1"/>
    </source>
</evidence>
<dbReference type="InterPro" id="IPR001752">
    <property type="entry name" value="Kinesin_motor_dom"/>
</dbReference>
<keyword evidence="2 6" id="KW-0547">Nucleotide-binding</keyword>
<evidence type="ECO:0000256" key="5">
    <source>
        <dbReference type="ARBA" id="ARBA00023175"/>
    </source>
</evidence>
<dbReference type="GO" id="GO:0008017">
    <property type="term" value="F:microtubule binding"/>
    <property type="evidence" value="ECO:0007669"/>
    <property type="project" value="InterPro"/>
</dbReference>
<protein>
    <recommendedName>
        <fullName evidence="7">Kinesin-like protein</fullName>
    </recommendedName>
</protein>